<dbReference type="InterPro" id="IPR004839">
    <property type="entry name" value="Aminotransferase_I/II_large"/>
</dbReference>
<dbReference type="PANTHER" id="PTHR43525:SF1">
    <property type="entry name" value="PROTEIN MALY"/>
    <property type="match status" value="1"/>
</dbReference>
<keyword evidence="4 7" id="KW-0456">Lyase</keyword>
<protein>
    <recommendedName>
        <fullName evidence="2">cysteine-S-conjugate beta-lyase</fullName>
        <ecNumber evidence="2">4.4.1.13</ecNumber>
    </recommendedName>
</protein>
<evidence type="ECO:0000256" key="3">
    <source>
        <dbReference type="ARBA" id="ARBA00022898"/>
    </source>
</evidence>
<reference evidence="7 8" key="1">
    <citation type="submission" date="2017-12" db="EMBL/GenBank/DDBJ databases">
        <title>Taxonomic description and draft genome of Pradoshia cofamensis Gen. nov., sp. nov., a thermotolerant bacillale isolated from anterior gut of earthworm Eisenia fetida.</title>
        <authorList>
            <person name="Saha T."/>
            <person name="Chakraborty R."/>
        </authorList>
    </citation>
    <scope>NUCLEOTIDE SEQUENCE [LARGE SCALE GENOMIC DNA]</scope>
    <source>
        <strain evidence="7 8">EAG3</strain>
    </source>
</reference>
<comment type="caution">
    <text evidence="7">The sequence shown here is derived from an EMBL/GenBank/DDBJ whole genome shotgun (WGS) entry which is preliminary data.</text>
</comment>
<dbReference type="GO" id="GO:0047804">
    <property type="term" value="F:cysteine-S-conjugate beta-lyase activity"/>
    <property type="evidence" value="ECO:0007669"/>
    <property type="project" value="UniProtKB-EC"/>
</dbReference>
<dbReference type="AlphaFoldDB" id="A0A2S7MZF1"/>
<dbReference type="InterPro" id="IPR051798">
    <property type="entry name" value="Class-II_PLP-Dep_Aminotrans"/>
</dbReference>
<accession>A0A2S7MZF1</accession>
<keyword evidence="8" id="KW-1185">Reference proteome</keyword>
<comment type="similarity">
    <text evidence="5">Belongs to the class-II pyridoxal-phosphate-dependent aminotransferase family. MalY/PatB cystathionine beta-lyase subfamily.</text>
</comment>
<dbReference type="CDD" id="cd00609">
    <property type="entry name" value="AAT_like"/>
    <property type="match status" value="1"/>
</dbReference>
<evidence type="ECO:0000256" key="4">
    <source>
        <dbReference type="ARBA" id="ARBA00023239"/>
    </source>
</evidence>
<dbReference type="Gene3D" id="3.40.640.10">
    <property type="entry name" value="Type I PLP-dependent aspartate aminotransferase-like (Major domain)"/>
    <property type="match status" value="1"/>
</dbReference>
<dbReference type="GO" id="GO:0030170">
    <property type="term" value="F:pyridoxal phosphate binding"/>
    <property type="evidence" value="ECO:0007669"/>
    <property type="project" value="InterPro"/>
</dbReference>
<dbReference type="InterPro" id="IPR015424">
    <property type="entry name" value="PyrdxlP-dep_Trfase"/>
</dbReference>
<gene>
    <name evidence="7" type="ORF">CYL18_10190</name>
</gene>
<dbReference type="EC" id="4.4.1.13" evidence="2"/>
<dbReference type="Proteomes" id="UP000239663">
    <property type="component" value="Unassembled WGS sequence"/>
</dbReference>
<dbReference type="Pfam" id="PF00155">
    <property type="entry name" value="Aminotran_1_2"/>
    <property type="match status" value="1"/>
</dbReference>
<evidence type="ECO:0000256" key="2">
    <source>
        <dbReference type="ARBA" id="ARBA00012224"/>
    </source>
</evidence>
<dbReference type="NCBIfam" id="TIGR04350">
    <property type="entry name" value="C_S_lyase_PatB"/>
    <property type="match status" value="1"/>
</dbReference>
<dbReference type="InterPro" id="IPR015421">
    <property type="entry name" value="PyrdxlP-dep_Trfase_major"/>
</dbReference>
<feature type="domain" description="Aminotransferase class I/classII large" evidence="6">
    <location>
        <begin position="40"/>
        <end position="379"/>
    </location>
</feature>
<dbReference type="InterPro" id="IPR015422">
    <property type="entry name" value="PyrdxlP-dep_Trfase_small"/>
</dbReference>
<dbReference type="RefSeq" id="WP_104849406.1">
    <property type="nucleotide sequence ID" value="NZ_PKOZ01000005.1"/>
</dbReference>
<dbReference type="OrthoDB" id="9802872at2"/>
<sequence>MDNSNINFIERRGTGSLKWDHADVLFNGEGLLPMWVADMDLGVPHQVQEALIERVNHPIFGYARPHDSLYDAVINWMKDKHNWTINKDQVFFSSGVVPSIAAAINAFTEPGDKVMIQSPVYAPFYSCINENNRTLVDNPLIIRDNRLEINYEDFENKLKDGVKLFILCSPHNPGGMVWSKADITRMAELCKEYDVLIISDEIHADLNLYGNEHTPIAKLNPNSITLMAPSKTFNIAGLQASLAIAENPEIMKKLTGQFLKQGFYGLNVLAYPAMEAAYTYGADWLKEAVSVIEDNVELVTSFINDKLPVVKVIKPEASFLVWIDLRGLDITDSEITKRLIQKGRIALEPGAKFGKAGSGFVRMNIGCSPETVKEGLNRLYTAFDDLI</sequence>
<name>A0A2S7MZF1_9BACI</name>
<dbReference type="PANTHER" id="PTHR43525">
    <property type="entry name" value="PROTEIN MALY"/>
    <property type="match status" value="1"/>
</dbReference>
<organism evidence="7 8">
    <name type="scientific">Pradoshia eiseniae</name>
    <dbReference type="NCBI Taxonomy" id="2064768"/>
    <lineage>
        <taxon>Bacteria</taxon>
        <taxon>Bacillati</taxon>
        <taxon>Bacillota</taxon>
        <taxon>Bacilli</taxon>
        <taxon>Bacillales</taxon>
        <taxon>Bacillaceae</taxon>
        <taxon>Pradoshia</taxon>
    </lineage>
</organism>
<evidence type="ECO:0000259" key="6">
    <source>
        <dbReference type="Pfam" id="PF00155"/>
    </source>
</evidence>
<proteinExistence type="inferred from homology"/>
<dbReference type="EMBL" id="PKOZ01000005">
    <property type="protein sequence ID" value="PQD95146.1"/>
    <property type="molecule type" value="Genomic_DNA"/>
</dbReference>
<dbReference type="SUPFAM" id="SSF53383">
    <property type="entry name" value="PLP-dependent transferases"/>
    <property type="match status" value="1"/>
</dbReference>
<comment type="cofactor">
    <cofactor evidence="1">
        <name>pyridoxal 5'-phosphate</name>
        <dbReference type="ChEBI" id="CHEBI:597326"/>
    </cofactor>
</comment>
<evidence type="ECO:0000313" key="8">
    <source>
        <dbReference type="Proteomes" id="UP000239663"/>
    </source>
</evidence>
<keyword evidence="3" id="KW-0663">Pyridoxal phosphate</keyword>
<evidence type="ECO:0000256" key="1">
    <source>
        <dbReference type="ARBA" id="ARBA00001933"/>
    </source>
</evidence>
<evidence type="ECO:0000256" key="5">
    <source>
        <dbReference type="ARBA" id="ARBA00037974"/>
    </source>
</evidence>
<evidence type="ECO:0000313" key="7">
    <source>
        <dbReference type="EMBL" id="PQD95146.1"/>
    </source>
</evidence>
<dbReference type="Gene3D" id="3.90.1150.10">
    <property type="entry name" value="Aspartate Aminotransferase, domain 1"/>
    <property type="match status" value="1"/>
</dbReference>
<dbReference type="InterPro" id="IPR027619">
    <property type="entry name" value="C-S_lyase_PatB-like"/>
</dbReference>